<evidence type="ECO:0000313" key="3">
    <source>
        <dbReference type="Proteomes" id="UP001310387"/>
    </source>
</evidence>
<proteinExistence type="predicted"/>
<dbReference type="InterPro" id="IPR029068">
    <property type="entry name" value="Glyas_Bleomycin-R_OHBP_Dase"/>
</dbReference>
<dbReference type="RefSeq" id="WP_332900586.1">
    <property type="nucleotide sequence ID" value="NZ_JBAGLP010000097.1"/>
</dbReference>
<reference evidence="2" key="1">
    <citation type="journal article" date="2024" name="Antonie Van Leeuwenhoek">
        <title>Isoptericola haloaureus sp. nov., a dimorphic actinobacterium isolated from mangrove sediments of southeast India, implicating biosaline agricultural significance through nitrogen fixation and salt tolerance genes.</title>
        <authorList>
            <person name="Prathaban M."/>
            <person name="Prathiviraj R."/>
            <person name="Ravichandran M."/>
            <person name="Natarajan S.D."/>
            <person name="Sobanaa M."/>
            <person name="Hari Krishna Kumar S."/>
            <person name="Chandrasekar V."/>
            <person name="Selvin J."/>
        </authorList>
    </citation>
    <scope>NUCLEOTIDE SEQUENCE</scope>
    <source>
        <strain evidence="2">MP1014</strain>
    </source>
</reference>
<feature type="domain" description="VOC" evidence="1">
    <location>
        <begin position="4"/>
        <end position="122"/>
    </location>
</feature>
<dbReference type="InterPro" id="IPR004360">
    <property type="entry name" value="Glyas_Fos-R_dOase_dom"/>
</dbReference>
<evidence type="ECO:0000313" key="2">
    <source>
        <dbReference type="EMBL" id="MEG3613686.1"/>
    </source>
</evidence>
<name>A0ABU7Z2R7_9MICO</name>
<dbReference type="PANTHER" id="PTHR36503:SF1">
    <property type="entry name" value="BLR2520 PROTEIN"/>
    <property type="match status" value="1"/>
</dbReference>
<dbReference type="PANTHER" id="PTHR36503">
    <property type="entry name" value="BLR2520 PROTEIN"/>
    <property type="match status" value="1"/>
</dbReference>
<dbReference type="PROSITE" id="PS51819">
    <property type="entry name" value="VOC"/>
    <property type="match status" value="1"/>
</dbReference>
<dbReference type="Gene3D" id="3.10.180.10">
    <property type="entry name" value="2,3-Dihydroxybiphenyl 1,2-Dioxygenase, domain 1"/>
    <property type="match status" value="1"/>
</dbReference>
<dbReference type="EMBL" id="JBAGLP010000097">
    <property type="protein sequence ID" value="MEG3613686.1"/>
    <property type="molecule type" value="Genomic_DNA"/>
</dbReference>
<organism evidence="2 3">
    <name type="scientific">Isoptericola haloaureus</name>
    <dbReference type="NCBI Taxonomy" id="1542902"/>
    <lineage>
        <taxon>Bacteria</taxon>
        <taxon>Bacillati</taxon>
        <taxon>Actinomycetota</taxon>
        <taxon>Actinomycetes</taxon>
        <taxon>Micrococcales</taxon>
        <taxon>Promicromonosporaceae</taxon>
        <taxon>Isoptericola</taxon>
    </lineage>
</organism>
<keyword evidence="3" id="KW-1185">Reference proteome</keyword>
<dbReference type="InterPro" id="IPR037523">
    <property type="entry name" value="VOC_core"/>
</dbReference>
<gene>
    <name evidence="2" type="ORF">V5O49_00960</name>
</gene>
<dbReference type="Pfam" id="PF00903">
    <property type="entry name" value="Glyoxalase"/>
    <property type="match status" value="1"/>
</dbReference>
<accession>A0ABU7Z2R7</accession>
<evidence type="ECO:0000259" key="1">
    <source>
        <dbReference type="PROSITE" id="PS51819"/>
    </source>
</evidence>
<dbReference type="CDD" id="cd06587">
    <property type="entry name" value="VOC"/>
    <property type="match status" value="1"/>
</dbReference>
<sequence>MDLGAFSVSLAVQDLDASRHFYERLGFTVFGGDAEQNWLMLRNGDHVIGLFQGMFERNILTFNPGWDQQARPVDGFTDVRELQRRVRQAGAELETAADETTTGPASFVLIDPDGNPVLVDQHV</sequence>
<protein>
    <submittedName>
        <fullName evidence="2">VOC family protein</fullName>
    </submittedName>
</protein>
<comment type="caution">
    <text evidence="2">The sequence shown here is derived from an EMBL/GenBank/DDBJ whole genome shotgun (WGS) entry which is preliminary data.</text>
</comment>
<dbReference type="Proteomes" id="UP001310387">
    <property type="component" value="Unassembled WGS sequence"/>
</dbReference>
<dbReference type="SUPFAM" id="SSF54593">
    <property type="entry name" value="Glyoxalase/Bleomycin resistance protein/Dihydroxybiphenyl dioxygenase"/>
    <property type="match status" value="1"/>
</dbReference>
<reference evidence="2" key="2">
    <citation type="submission" date="2024-02" db="EMBL/GenBank/DDBJ databases">
        <authorList>
            <person name="Prathaban M."/>
            <person name="Mythili R."/>
            <person name="Sharmila Devi N."/>
            <person name="Sobanaa M."/>
            <person name="Prathiviraj R."/>
            <person name="Selvin J."/>
        </authorList>
    </citation>
    <scope>NUCLEOTIDE SEQUENCE</scope>
    <source>
        <strain evidence="2">MP1014</strain>
    </source>
</reference>